<keyword evidence="3" id="KW-1185">Reference proteome</keyword>
<protein>
    <recommendedName>
        <fullName evidence="4">Small secreted protein</fullName>
    </recommendedName>
</protein>
<evidence type="ECO:0000313" key="3">
    <source>
        <dbReference type="Proteomes" id="UP001296706"/>
    </source>
</evidence>
<name>A0ABX1R678_9PSEU</name>
<accession>A0ABX1R678</accession>
<proteinExistence type="predicted"/>
<reference evidence="2 3" key="1">
    <citation type="submission" date="2020-04" db="EMBL/GenBank/DDBJ databases">
        <authorList>
            <person name="Klaysubun C."/>
            <person name="Duangmal K."/>
            <person name="Lipun K."/>
        </authorList>
    </citation>
    <scope>NUCLEOTIDE SEQUENCE [LARGE SCALE GENOMIC DNA]</scope>
    <source>
        <strain evidence="2 3">JCM 11839</strain>
    </source>
</reference>
<evidence type="ECO:0008006" key="4">
    <source>
        <dbReference type="Google" id="ProtNLM"/>
    </source>
</evidence>
<feature type="chain" id="PRO_5046836261" description="Small secreted protein" evidence="1">
    <location>
        <begin position="25"/>
        <end position="184"/>
    </location>
</feature>
<keyword evidence="1" id="KW-0732">Signal</keyword>
<dbReference type="PROSITE" id="PS51257">
    <property type="entry name" value="PROKAR_LIPOPROTEIN"/>
    <property type="match status" value="1"/>
</dbReference>
<organism evidence="2 3">
    <name type="scientific">Pseudonocardia xinjiangensis</name>
    <dbReference type="NCBI Taxonomy" id="75289"/>
    <lineage>
        <taxon>Bacteria</taxon>
        <taxon>Bacillati</taxon>
        <taxon>Actinomycetota</taxon>
        <taxon>Actinomycetes</taxon>
        <taxon>Pseudonocardiales</taxon>
        <taxon>Pseudonocardiaceae</taxon>
        <taxon>Pseudonocardia</taxon>
    </lineage>
</organism>
<dbReference type="EMBL" id="JAAXKY010000003">
    <property type="protein sequence ID" value="NMH75870.1"/>
    <property type="molecule type" value="Genomic_DNA"/>
</dbReference>
<dbReference type="RefSeq" id="WP_169393953.1">
    <property type="nucleotide sequence ID" value="NZ_BAAAJH010000017.1"/>
</dbReference>
<gene>
    <name evidence="2" type="ORF">HF577_01950</name>
</gene>
<comment type="caution">
    <text evidence="2">The sequence shown here is derived from an EMBL/GenBank/DDBJ whole genome shotgun (WGS) entry which is preliminary data.</text>
</comment>
<feature type="signal peptide" evidence="1">
    <location>
        <begin position="1"/>
        <end position="24"/>
    </location>
</feature>
<dbReference type="Proteomes" id="UP001296706">
    <property type="component" value="Unassembled WGS sequence"/>
</dbReference>
<evidence type="ECO:0000256" key="1">
    <source>
        <dbReference type="SAM" id="SignalP"/>
    </source>
</evidence>
<evidence type="ECO:0000313" key="2">
    <source>
        <dbReference type="EMBL" id="NMH75870.1"/>
    </source>
</evidence>
<sequence length="184" mass="18354">MGTRRLTGTLASAFVLLVATGCGSGGDAESDAVVWTDQVCGALSGFAKAATTQPQVNGVDPVATVRGLGDYFGATATAVEGSITALDAVGPSPVAGGDEYVARLKGALAQIRTSFDAAKAQLAGVDTSSPQAMAGALPAAMAPLQELRNLADPTAGLQATDELRTAADKASNCQQVRSTTSPAR</sequence>